<dbReference type="SUPFAM" id="SSF74653">
    <property type="entry name" value="TolA/TonB C-terminal domain"/>
    <property type="match status" value="1"/>
</dbReference>
<sequence>MAHHRALLAVAALAGLAAPARADDSAALALATALHQKIAQCWNVPADLPAHVEAVRVAFTLTEAGELDGAPKVDGPVAGDPATKTFVASAVRAVVRCAPFTGLEKLAPYDTWKSVSVTFRRPEM</sequence>
<evidence type="ECO:0000313" key="3">
    <source>
        <dbReference type="Proteomes" id="UP000996601"/>
    </source>
</evidence>
<protein>
    <submittedName>
        <fullName evidence="2">Uncharacterized protein</fullName>
    </submittedName>
</protein>
<reference evidence="2" key="1">
    <citation type="submission" date="2021-07" db="EMBL/GenBank/DDBJ databases">
        <title>Shinella sp. nov., a novel member of the genus Shinella from water.</title>
        <authorList>
            <person name="Deng Y."/>
        </authorList>
    </citation>
    <scope>NUCLEOTIDE SEQUENCE</scope>
    <source>
        <strain evidence="2">CPCC 100929</strain>
    </source>
</reference>
<feature type="signal peptide" evidence="1">
    <location>
        <begin position="1"/>
        <end position="22"/>
    </location>
</feature>
<dbReference type="RefSeq" id="WP_256115586.1">
    <property type="nucleotide sequence ID" value="NZ_WHSB02000002.1"/>
</dbReference>
<accession>A0ABT1R2L8</accession>
<proteinExistence type="predicted"/>
<organism evidence="2 3">
    <name type="scientific">Shinella lacus</name>
    <dbReference type="NCBI Taxonomy" id="2654216"/>
    <lineage>
        <taxon>Bacteria</taxon>
        <taxon>Pseudomonadati</taxon>
        <taxon>Pseudomonadota</taxon>
        <taxon>Alphaproteobacteria</taxon>
        <taxon>Hyphomicrobiales</taxon>
        <taxon>Rhizobiaceae</taxon>
        <taxon>Shinella</taxon>
    </lineage>
</organism>
<keyword evidence="3" id="KW-1185">Reference proteome</keyword>
<name>A0ABT1R2L8_9HYPH</name>
<evidence type="ECO:0000256" key="1">
    <source>
        <dbReference type="SAM" id="SignalP"/>
    </source>
</evidence>
<dbReference type="Gene3D" id="3.30.1150.10">
    <property type="match status" value="1"/>
</dbReference>
<dbReference type="EMBL" id="WHSB02000002">
    <property type="protein sequence ID" value="MCQ4629428.1"/>
    <property type="molecule type" value="Genomic_DNA"/>
</dbReference>
<evidence type="ECO:0000313" key="2">
    <source>
        <dbReference type="EMBL" id="MCQ4629428.1"/>
    </source>
</evidence>
<dbReference type="Proteomes" id="UP000996601">
    <property type="component" value="Unassembled WGS sequence"/>
</dbReference>
<keyword evidence="1" id="KW-0732">Signal</keyword>
<feature type="chain" id="PRO_5045172585" evidence="1">
    <location>
        <begin position="23"/>
        <end position="124"/>
    </location>
</feature>
<gene>
    <name evidence="2" type="ORF">GB927_005225</name>
</gene>
<comment type="caution">
    <text evidence="2">The sequence shown here is derived from an EMBL/GenBank/DDBJ whole genome shotgun (WGS) entry which is preliminary data.</text>
</comment>